<dbReference type="CDD" id="cd00603">
    <property type="entry name" value="IPT_PCSR"/>
    <property type="match status" value="1"/>
</dbReference>
<dbReference type="AlphaFoldDB" id="A0A382B3E1"/>
<proteinExistence type="predicted"/>
<organism evidence="3">
    <name type="scientific">marine metagenome</name>
    <dbReference type="NCBI Taxonomy" id="408172"/>
    <lineage>
        <taxon>unclassified sequences</taxon>
        <taxon>metagenomes</taxon>
        <taxon>ecological metagenomes</taxon>
    </lineage>
</organism>
<feature type="non-terminal residue" evidence="3">
    <location>
        <position position="349"/>
    </location>
</feature>
<dbReference type="InterPro" id="IPR013783">
    <property type="entry name" value="Ig-like_fold"/>
</dbReference>
<dbReference type="PANTHER" id="PTHR42834:SF1">
    <property type="entry name" value="ENDONUCLEASE_EXONUCLEASE_PHOSPHATASE FAMILY PROTEIN (AFU_ORTHOLOGUE AFUA_3G09210)"/>
    <property type="match status" value="1"/>
</dbReference>
<dbReference type="Gene3D" id="2.60.40.10">
    <property type="entry name" value="Immunoglobulins"/>
    <property type="match status" value="1"/>
</dbReference>
<accession>A0A382B3E1</accession>
<protein>
    <recommendedName>
        <fullName evidence="4">Endonuclease/exonuclease/phosphatase domain-containing protein</fullName>
    </recommendedName>
</protein>
<dbReference type="EMBL" id="UINC01028036">
    <property type="protein sequence ID" value="SVB08326.1"/>
    <property type="molecule type" value="Genomic_DNA"/>
</dbReference>
<dbReference type="PANTHER" id="PTHR42834">
    <property type="entry name" value="ENDONUCLEASE/EXONUCLEASE/PHOSPHATASE FAMILY PROTEIN (AFU_ORTHOLOGUE AFUA_3G09210)"/>
    <property type="match status" value="1"/>
</dbReference>
<dbReference type="InterPro" id="IPR014756">
    <property type="entry name" value="Ig_E-set"/>
</dbReference>
<dbReference type="SUPFAM" id="SSF81296">
    <property type="entry name" value="E set domains"/>
    <property type="match status" value="1"/>
</dbReference>
<dbReference type="InterPro" id="IPR036691">
    <property type="entry name" value="Endo/exonu/phosph_ase_sf"/>
</dbReference>
<evidence type="ECO:0000259" key="2">
    <source>
        <dbReference type="Pfam" id="PF03372"/>
    </source>
</evidence>
<evidence type="ECO:0008006" key="4">
    <source>
        <dbReference type="Google" id="ProtNLM"/>
    </source>
</evidence>
<dbReference type="Pfam" id="PF03372">
    <property type="entry name" value="Exo_endo_phos"/>
    <property type="match status" value="1"/>
</dbReference>
<dbReference type="InterPro" id="IPR002909">
    <property type="entry name" value="IPT_dom"/>
</dbReference>
<evidence type="ECO:0000313" key="3">
    <source>
        <dbReference type="EMBL" id="SVB08326.1"/>
    </source>
</evidence>
<evidence type="ECO:0000259" key="1">
    <source>
        <dbReference type="Pfam" id="PF01833"/>
    </source>
</evidence>
<name>A0A382B3E1_9ZZZZ</name>
<reference evidence="3" key="1">
    <citation type="submission" date="2018-05" db="EMBL/GenBank/DDBJ databases">
        <authorList>
            <person name="Lanie J.A."/>
            <person name="Ng W.-L."/>
            <person name="Kazmierczak K.M."/>
            <person name="Andrzejewski T.M."/>
            <person name="Davidsen T.M."/>
            <person name="Wayne K.J."/>
            <person name="Tettelin H."/>
            <person name="Glass J.I."/>
            <person name="Rusch D."/>
            <person name="Podicherti R."/>
            <person name="Tsui H.-C.T."/>
            <person name="Winkler M.E."/>
        </authorList>
    </citation>
    <scope>NUCLEOTIDE SEQUENCE</scope>
</reference>
<gene>
    <name evidence="3" type="ORF">METZ01_LOCUS161180</name>
</gene>
<dbReference type="Pfam" id="PF01833">
    <property type="entry name" value="TIG"/>
    <property type="match status" value="1"/>
</dbReference>
<dbReference type="SUPFAM" id="SSF56219">
    <property type="entry name" value="DNase I-like"/>
    <property type="match status" value="1"/>
</dbReference>
<feature type="domain" description="Endonuclease/exonuclease/phosphatase" evidence="2">
    <location>
        <begin position="41"/>
        <end position="288"/>
    </location>
</feature>
<sequence length="349" mass="39923">MTINWKTLPAYIWLIPFLAIPLFSQDLEDLSFGEDNSLDIATWNIEWFPKNGQITVEYVTEIIEQLDLDILAIQEVDDTAMFDQMLVALPAYTGYYESVWFAGLAYIYKTEVVGINDIYEIYTTSPYWSAFPRSPMVMDINFMGENYFLINNHFKCCGDGIIDFNNESDEEKRRYDASNFLKEYIDTNLSDKNVIVLGDLNDDIAEAPQNNVFQMILDDPDNYLFADLEIANGSTSEWSYPTWPSHLDHILITNELFDELDNSDIQTIKIDEYLDGGWNEYDQYISDHRPVAVKFNFSQIPSIESIEPAFGGIGSTITISGNNFSSNSIENTVFFSGLESNILNATENE</sequence>
<dbReference type="InterPro" id="IPR005135">
    <property type="entry name" value="Endo/exonuclease/phosphatase"/>
</dbReference>
<feature type="domain" description="IPT/TIG" evidence="1">
    <location>
        <begin position="301"/>
        <end position="346"/>
    </location>
</feature>
<dbReference type="GO" id="GO:0003824">
    <property type="term" value="F:catalytic activity"/>
    <property type="evidence" value="ECO:0007669"/>
    <property type="project" value="InterPro"/>
</dbReference>
<dbReference type="Gene3D" id="3.60.10.10">
    <property type="entry name" value="Endonuclease/exonuclease/phosphatase"/>
    <property type="match status" value="1"/>
</dbReference>